<dbReference type="PANTHER" id="PTHR33362:SF5">
    <property type="entry name" value="C4-DICARBOXYLATE TRAP TRANSPORTER LARGE PERMEASE PROTEIN DCTM"/>
    <property type="match status" value="1"/>
</dbReference>
<comment type="function">
    <text evidence="7">Part of the tripartite ATP-independent periplasmic (TRAP) transport system.</text>
</comment>
<keyword evidence="7" id="KW-0813">Transport</keyword>
<dbReference type="STRING" id="1122198.SAMN02745729_101256"/>
<feature type="transmembrane region" description="Helical" evidence="7">
    <location>
        <begin position="317"/>
        <end position="347"/>
    </location>
</feature>
<dbReference type="PANTHER" id="PTHR33362">
    <property type="entry name" value="SIALIC ACID TRAP TRANSPORTER PERMEASE PROTEIN SIAT-RELATED"/>
    <property type="match status" value="1"/>
</dbReference>
<comment type="similarity">
    <text evidence="7">Belongs to the TRAP transporter large permease family.</text>
</comment>
<feature type="transmembrane region" description="Helical" evidence="7">
    <location>
        <begin position="405"/>
        <end position="424"/>
    </location>
</feature>
<feature type="transmembrane region" description="Helical" evidence="7">
    <location>
        <begin position="47"/>
        <end position="65"/>
    </location>
</feature>
<evidence type="ECO:0000256" key="5">
    <source>
        <dbReference type="ARBA" id="ARBA00022989"/>
    </source>
</evidence>
<evidence type="ECO:0000256" key="2">
    <source>
        <dbReference type="ARBA" id="ARBA00022475"/>
    </source>
</evidence>
<gene>
    <name evidence="9" type="ORF">SAMN02745729_101256</name>
</gene>
<dbReference type="InterPro" id="IPR004681">
    <property type="entry name" value="TRAP_DctM"/>
</dbReference>
<sequence>MMVIIVISSLLILLALGTPVAFSLAISALLGIVYVGGIEASVAVSDIIWGTVSEFVLVAIPLFVLMSEIINSSGVGKDLFRSVDKWFCRLPGGIAISAIVAGAIFGAVSGTAVGVAAVIGSVAIPEMMKRNYSGEMSSGTVAASSGLGMVIPPSLPLIMYGVVTETSIADLFSGALVPGIVIVLMMCGYVIFVSMKERKFHGDVKVELHENLSFVRSLLLAGPVIFLIIVVIGSIYNGVATPTEAAAIGVFGALVISALKGSLSVQTFSQALVKSTKTNCMLLAILAFAMVFSYALSNAQVPQHVAEMVISAELNKWTFFIIVMVMLFFLGMLLDAISLVIIAIPIIFPAMIAYGFDPIWLGVVVMVNMCFAVITPPVGLCLYVVRDSVVGLTLAQVIRGTIPFIVLYAVAIAVLSVFPSLTAIY</sequence>
<keyword evidence="5 7" id="KW-1133">Transmembrane helix</keyword>
<comment type="caution">
    <text evidence="7">Lacks conserved residue(s) required for the propagation of feature annotation.</text>
</comment>
<protein>
    <recommendedName>
        <fullName evidence="7">TRAP transporter large permease protein</fullName>
    </recommendedName>
</protein>
<evidence type="ECO:0000313" key="9">
    <source>
        <dbReference type="EMBL" id="SEA02556.1"/>
    </source>
</evidence>
<evidence type="ECO:0000256" key="3">
    <source>
        <dbReference type="ARBA" id="ARBA00022519"/>
    </source>
</evidence>
<comment type="subunit">
    <text evidence="7">The complex comprises the extracytoplasmic solute receptor protein and the two transmembrane proteins.</text>
</comment>
<feature type="transmembrane region" description="Helical" evidence="7">
    <location>
        <begin position="214"/>
        <end position="239"/>
    </location>
</feature>
<evidence type="ECO:0000256" key="6">
    <source>
        <dbReference type="ARBA" id="ARBA00023136"/>
    </source>
</evidence>
<dbReference type="Proteomes" id="UP000242469">
    <property type="component" value="Unassembled WGS sequence"/>
</dbReference>
<keyword evidence="4 7" id="KW-0812">Transmembrane</keyword>
<evidence type="ECO:0000256" key="1">
    <source>
        <dbReference type="ARBA" id="ARBA00004429"/>
    </source>
</evidence>
<evidence type="ECO:0000313" key="10">
    <source>
        <dbReference type="Proteomes" id="UP000242469"/>
    </source>
</evidence>
<feature type="transmembrane region" description="Helical" evidence="7">
    <location>
        <begin position="175"/>
        <end position="193"/>
    </location>
</feature>
<organism evidence="9 10">
    <name type="scientific">Marinobacterium iners DSM 11526</name>
    <dbReference type="NCBI Taxonomy" id="1122198"/>
    <lineage>
        <taxon>Bacteria</taxon>
        <taxon>Pseudomonadati</taxon>
        <taxon>Pseudomonadota</taxon>
        <taxon>Gammaproteobacteria</taxon>
        <taxon>Oceanospirillales</taxon>
        <taxon>Oceanospirillaceae</taxon>
        <taxon>Marinobacterium</taxon>
    </lineage>
</organism>
<feature type="transmembrane region" description="Helical" evidence="7">
    <location>
        <begin position="140"/>
        <end position="163"/>
    </location>
</feature>
<dbReference type="InterPro" id="IPR010656">
    <property type="entry name" value="DctM"/>
</dbReference>
<keyword evidence="10" id="KW-1185">Reference proteome</keyword>
<feature type="domain" description="TRAP C4-dicarboxylate transport system permease DctM subunit" evidence="8">
    <location>
        <begin position="9"/>
        <end position="420"/>
    </location>
</feature>
<dbReference type="AlphaFoldDB" id="A0A1H3XT47"/>
<dbReference type="EMBL" id="FNRJ01000001">
    <property type="protein sequence ID" value="SEA02556.1"/>
    <property type="molecule type" value="Genomic_DNA"/>
</dbReference>
<dbReference type="Pfam" id="PF06808">
    <property type="entry name" value="DctM"/>
    <property type="match status" value="1"/>
</dbReference>
<name>A0A1H3XT47_9GAMM</name>
<accession>A0A1H3XT47</accession>
<keyword evidence="3 7" id="KW-0997">Cell inner membrane</keyword>
<dbReference type="PIRSF" id="PIRSF006066">
    <property type="entry name" value="HI0050"/>
    <property type="match status" value="1"/>
</dbReference>
<proteinExistence type="inferred from homology"/>
<evidence type="ECO:0000259" key="8">
    <source>
        <dbReference type="Pfam" id="PF06808"/>
    </source>
</evidence>
<dbReference type="RefSeq" id="WP_175527533.1">
    <property type="nucleotide sequence ID" value="NZ_FNRJ01000001.1"/>
</dbReference>
<dbReference type="NCBIfam" id="TIGR00786">
    <property type="entry name" value="dctM"/>
    <property type="match status" value="1"/>
</dbReference>
<feature type="transmembrane region" description="Helical" evidence="7">
    <location>
        <begin position="245"/>
        <end position="268"/>
    </location>
</feature>
<feature type="transmembrane region" description="Helical" evidence="7">
    <location>
        <begin position="280"/>
        <end position="297"/>
    </location>
</feature>
<keyword evidence="2" id="KW-1003">Cell membrane</keyword>
<comment type="subcellular location">
    <subcellularLocation>
        <location evidence="1 7">Cell inner membrane</location>
        <topology evidence="1 7">Multi-pass membrane protein</topology>
    </subcellularLocation>
</comment>
<keyword evidence="6 7" id="KW-0472">Membrane</keyword>
<feature type="transmembrane region" description="Helical" evidence="7">
    <location>
        <begin position="359"/>
        <end position="385"/>
    </location>
</feature>
<reference evidence="10" key="1">
    <citation type="submission" date="2016-10" db="EMBL/GenBank/DDBJ databases">
        <authorList>
            <person name="Varghese N."/>
            <person name="Submissions S."/>
        </authorList>
    </citation>
    <scope>NUCLEOTIDE SEQUENCE [LARGE SCALE GENOMIC DNA]</scope>
    <source>
        <strain evidence="10">DSM 11526</strain>
    </source>
</reference>
<dbReference type="GO" id="GO:0022857">
    <property type="term" value="F:transmembrane transporter activity"/>
    <property type="evidence" value="ECO:0007669"/>
    <property type="project" value="UniProtKB-UniRule"/>
</dbReference>
<evidence type="ECO:0000256" key="4">
    <source>
        <dbReference type="ARBA" id="ARBA00022692"/>
    </source>
</evidence>
<dbReference type="GO" id="GO:0005886">
    <property type="term" value="C:plasma membrane"/>
    <property type="evidence" value="ECO:0007669"/>
    <property type="project" value="UniProtKB-SubCell"/>
</dbReference>
<evidence type="ECO:0000256" key="7">
    <source>
        <dbReference type="RuleBase" id="RU369079"/>
    </source>
</evidence>